<dbReference type="OrthoDB" id="8565731at2"/>
<feature type="compositionally biased region" description="Low complexity" evidence="1">
    <location>
        <begin position="65"/>
        <end position="113"/>
    </location>
</feature>
<sequence length="123" mass="12657">MYLVIITWLYVTLMMAVAEATSSTGSLLGALVTFVLYGLLPMGIVAYILGTPGRKRAIRAREHAQQAAYDAQQAAQRAPAPMASPVEPSPEAASAATSVAPDAGGHAAAATQGPLVAPVRKEP</sequence>
<dbReference type="RefSeq" id="WP_086927212.1">
    <property type="nucleotide sequence ID" value="NZ_CP021362.1"/>
</dbReference>
<keyword evidence="2" id="KW-1133">Transmembrane helix</keyword>
<organism evidence="3 4">
    <name type="scientific">Acidovorax carolinensis</name>
    <dbReference type="NCBI Taxonomy" id="553814"/>
    <lineage>
        <taxon>Bacteria</taxon>
        <taxon>Pseudomonadati</taxon>
        <taxon>Pseudomonadota</taxon>
        <taxon>Betaproteobacteria</taxon>
        <taxon>Burkholderiales</taxon>
        <taxon>Comamonadaceae</taxon>
        <taxon>Acidovorax</taxon>
    </lineage>
</organism>
<dbReference type="KEGG" id="acip:CBP36_09295"/>
<evidence type="ECO:0000313" key="4">
    <source>
        <dbReference type="Proteomes" id="UP000194440"/>
    </source>
</evidence>
<gene>
    <name evidence="3" type="ORF">CBP36_09295</name>
</gene>
<protein>
    <recommendedName>
        <fullName evidence="5">Transmembrane protein</fullName>
    </recommendedName>
</protein>
<evidence type="ECO:0000256" key="1">
    <source>
        <dbReference type="SAM" id="MobiDB-lite"/>
    </source>
</evidence>
<proteinExistence type="predicted"/>
<name>A0A240UBZ9_9BURK</name>
<evidence type="ECO:0008006" key="5">
    <source>
        <dbReference type="Google" id="ProtNLM"/>
    </source>
</evidence>
<keyword evidence="2" id="KW-0472">Membrane</keyword>
<feature type="transmembrane region" description="Helical" evidence="2">
    <location>
        <begin position="30"/>
        <end position="49"/>
    </location>
</feature>
<evidence type="ECO:0000256" key="2">
    <source>
        <dbReference type="SAM" id="Phobius"/>
    </source>
</evidence>
<dbReference type="AlphaFoldDB" id="A0A240UBZ9"/>
<reference evidence="3" key="1">
    <citation type="submission" date="2017-05" db="EMBL/GenBank/DDBJ databases">
        <title>Polyphasic characterization of four soil-derived phenanthrene-degrading Acidovorax strains and proposal of Acidovorax phenanthrenivorans sp. nov.</title>
        <authorList>
            <person name="Singleton D."/>
            <person name="Lee J."/>
            <person name="Dickey A.N."/>
            <person name="Stroud A."/>
            <person name="Scholl E.H."/>
            <person name="Wright F.A."/>
            <person name="Aitken M.D."/>
        </authorList>
    </citation>
    <scope>NUCLEOTIDE SEQUENCE</scope>
    <source>
        <strain evidence="3">P4</strain>
    </source>
</reference>
<evidence type="ECO:0000313" key="3">
    <source>
        <dbReference type="EMBL" id="ART59017.1"/>
    </source>
</evidence>
<dbReference type="Proteomes" id="UP000194440">
    <property type="component" value="Chromosome"/>
</dbReference>
<accession>A0A240UBZ9</accession>
<keyword evidence="4" id="KW-1185">Reference proteome</keyword>
<dbReference type="EMBL" id="CP021366">
    <property type="protein sequence ID" value="ART59017.1"/>
    <property type="molecule type" value="Genomic_DNA"/>
</dbReference>
<keyword evidence="2" id="KW-0812">Transmembrane</keyword>
<dbReference type="KEGG" id="acis:CBP35_09640"/>
<feature type="region of interest" description="Disordered" evidence="1">
    <location>
        <begin position="60"/>
        <end position="123"/>
    </location>
</feature>